<dbReference type="InterPro" id="IPR058922">
    <property type="entry name" value="WHD_DRP"/>
</dbReference>
<accession>A0ABM4VEK0</accession>
<keyword evidence="5" id="KW-0611">Plant defense</keyword>
<evidence type="ECO:0000256" key="6">
    <source>
        <dbReference type="ARBA" id="ARBA00022840"/>
    </source>
</evidence>
<feature type="domain" description="Disease resistance protein winged helix" evidence="9">
    <location>
        <begin position="440"/>
        <end position="511"/>
    </location>
</feature>
<evidence type="ECO:0000313" key="12">
    <source>
        <dbReference type="RefSeq" id="XP_071917960.1"/>
    </source>
</evidence>
<dbReference type="Pfam" id="PF23598">
    <property type="entry name" value="LRR_14"/>
    <property type="match status" value="1"/>
</dbReference>
<dbReference type="InterPro" id="IPR032675">
    <property type="entry name" value="LRR_dom_sf"/>
</dbReference>
<dbReference type="InterPro" id="IPR036388">
    <property type="entry name" value="WH-like_DNA-bd_sf"/>
</dbReference>
<evidence type="ECO:0000256" key="2">
    <source>
        <dbReference type="ARBA" id="ARBA00022614"/>
    </source>
</evidence>
<keyword evidence="4" id="KW-0547">Nucleotide-binding</keyword>
<evidence type="ECO:0000256" key="3">
    <source>
        <dbReference type="ARBA" id="ARBA00022737"/>
    </source>
</evidence>
<feature type="domain" description="Disease resistance N-terminal" evidence="8">
    <location>
        <begin position="5"/>
        <end position="89"/>
    </location>
</feature>
<dbReference type="Gene3D" id="1.10.10.10">
    <property type="entry name" value="Winged helix-like DNA-binding domain superfamily/Winged helix DNA-binding domain"/>
    <property type="match status" value="1"/>
</dbReference>
<keyword evidence="11" id="KW-1185">Reference proteome</keyword>
<feature type="domain" description="Disease resistance R13L4/SHOC-2-like LRR" evidence="10">
    <location>
        <begin position="562"/>
        <end position="881"/>
    </location>
</feature>
<dbReference type="Pfam" id="PF00931">
    <property type="entry name" value="NB-ARC"/>
    <property type="match status" value="1"/>
</dbReference>
<evidence type="ECO:0000259" key="10">
    <source>
        <dbReference type="Pfam" id="PF23598"/>
    </source>
</evidence>
<evidence type="ECO:0000259" key="9">
    <source>
        <dbReference type="Pfam" id="PF23559"/>
    </source>
</evidence>
<proteinExistence type="inferred from homology"/>
<keyword evidence="6" id="KW-0067">ATP-binding</keyword>
<protein>
    <submittedName>
        <fullName evidence="12">Disease resistance protein RPM1-like</fullName>
    </submittedName>
</protein>
<dbReference type="Pfam" id="PF23559">
    <property type="entry name" value="WHD_DRP"/>
    <property type="match status" value="1"/>
</dbReference>
<dbReference type="InterPro" id="IPR044974">
    <property type="entry name" value="Disease_R_plants"/>
</dbReference>
<dbReference type="Gene3D" id="1.10.8.430">
    <property type="entry name" value="Helical domain of apoptotic protease-activating factors"/>
    <property type="match status" value="1"/>
</dbReference>
<evidence type="ECO:0000256" key="1">
    <source>
        <dbReference type="ARBA" id="ARBA00008894"/>
    </source>
</evidence>
<dbReference type="InterPro" id="IPR041118">
    <property type="entry name" value="Rx_N"/>
</dbReference>
<dbReference type="Gene3D" id="1.20.5.4130">
    <property type="match status" value="1"/>
</dbReference>
<dbReference type="PANTHER" id="PTHR23155">
    <property type="entry name" value="DISEASE RESISTANCE PROTEIN RP"/>
    <property type="match status" value="1"/>
</dbReference>
<dbReference type="InterPro" id="IPR027417">
    <property type="entry name" value="P-loop_NTPase"/>
</dbReference>
<dbReference type="Gene3D" id="3.40.50.300">
    <property type="entry name" value="P-loop containing nucleotide triphosphate hydrolases"/>
    <property type="match status" value="1"/>
</dbReference>
<evidence type="ECO:0000259" key="8">
    <source>
        <dbReference type="Pfam" id="PF18052"/>
    </source>
</evidence>
<dbReference type="PRINTS" id="PR00364">
    <property type="entry name" value="DISEASERSIST"/>
</dbReference>
<dbReference type="SUPFAM" id="SSF52058">
    <property type="entry name" value="L domain-like"/>
    <property type="match status" value="1"/>
</dbReference>
<dbReference type="Gene3D" id="3.80.10.10">
    <property type="entry name" value="Ribonuclease Inhibitor"/>
    <property type="match status" value="2"/>
</dbReference>
<evidence type="ECO:0000256" key="4">
    <source>
        <dbReference type="ARBA" id="ARBA00022741"/>
    </source>
</evidence>
<evidence type="ECO:0000256" key="5">
    <source>
        <dbReference type="ARBA" id="ARBA00022821"/>
    </source>
</evidence>
<dbReference type="PANTHER" id="PTHR23155:SF1205">
    <property type="entry name" value="DISEASE RESISTANCE PROTEIN RPM1"/>
    <property type="match status" value="1"/>
</dbReference>
<dbReference type="CDD" id="cd14798">
    <property type="entry name" value="RX-CC_like"/>
    <property type="match status" value="1"/>
</dbReference>
<evidence type="ECO:0000313" key="11">
    <source>
        <dbReference type="Proteomes" id="UP001652660"/>
    </source>
</evidence>
<dbReference type="InterPro" id="IPR002182">
    <property type="entry name" value="NB-ARC"/>
</dbReference>
<dbReference type="RefSeq" id="XP_071917960.1">
    <property type="nucleotide sequence ID" value="XM_072061859.1"/>
</dbReference>
<evidence type="ECO:0000259" key="7">
    <source>
        <dbReference type="Pfam" id="PF00931"/>
    </source>
</evidence>
<keyword evidence="3" id="KW-0677">Repeat</keyword>
<reference evidence="12" key="1">
    <citation type="submission" date="2025-08" db="UniProtKB">
        <authorList>
            <consortium name="RefSeq"/>
        </authorList>
    </citation>
    <scope>IDENTIFICATION</scope>
    <source>
        <tissue evidence="12">Leaves</tissue>
    </source>
</reference>
<dbReference type="GeneID" id="140013000"/>
<dbReference type="SUPFAM" id="SSF52540">
    <property type="entry name" value="P-loop containing nucleoside triphosphate hydrolases"/>
    <property type="match status" value="1"/>
</dbReference>
<keyword evidence="2" id="KW-0433">Leucine-rich repeat</keyword>
<dbReference type="InterPro" id="IPR042197">
    <property type="entry name" value="Apaf_helical"/>
</dbReference>
<dbReference type="Pfam" id="PF18052">
    <property type="entry name" value="Rx_N"/>
    <property type="match status" value="1"/>
</dbReference>
<name>A0ABM4VEK0_COFAR</name>
<feature type="domain" description="NB-ARC" evidence="7">
    <location>
        <begin position="174"/>
        <end position="355"/>
    </location>
</feature>
<dbReference type="InterPro" id="IPR055414">
    <property type="entry name" value="LRR_R13L4/SHOC2-like"/>
</dbReference>
<comment type="similarity">
    <text evidence="1">Belongs to the disease resistance NB-LRR family.</text>
</comment>
<dbReference type="InterPro" id="IPR038005">
    <property type="entry name" value="RX-like_CC"/>
</dbReference>
<gene>
    <name evidence="12" type="primary">LOC140013000</name>
</gene>
<sequence>MAETVLSFVLRQLSTLLRDEGRLLGGLQQEVQFIRDELEQMRAFLREAEAKEEDAQPTLQQWIKQVRDAAYGTEDILDEFVARFARHPATGFYGSVRRIFSSIKNLRARHRVASEIQSIKSRIKSISEAHQRYQSEYGISAQASNSLSAVNNTTWRYSRDDALLVEEAKLVGIDQPKKRLISELLEGDDHQLKVVSVVGMGGLGKTTLVKKVHEDPEVRRHFPVRAWVTVSQTCDFQYLLKNLIRQLHEEGKKPVPQSIESMTTTELKKFVKDFLQQAERYAIVFDDVWDVEFWNTIKFALPESSHGNRVMLTTRKADVTSASCTESLGYIHRMEPLSFEDSWTLFCNKIFKGNSCPGHLMDVAKGILDKCEGLPLAILAISGLLALKDVNRAEEWEMVRRSLGGELEGTGKLDRVRKILSLSYGDLPWHLKTCLLYTSIYPEDYAMECNRLIYLWIAERFVEWREGISIEDVAWAYFSELVNRSLIQVTRVFYEGMPDTCRIHDLLREVIISKSREQNVVTVTTGQPMMRPSDKVRRLVVHSSSSNNTQHHQQRQNNCFDHLRSFVTIESTNQLLFKTLLSEVLGSSKLLKVLDFGGQETQEEIPNEIFKMFHLKHLDLYGTRVERVPKAIGKLQHLEYLNLGNTGVRELPMEILKLQKLRFLKVYQQVDSSDDDYGSHGFKAPSNMGRLLALEVLDCIDASSGSAIVKEIGKLTQLRQLYITKLRREDGKELCSSLANLTSLRELSVYSIGKGDDHEIIDLNHHHPSLSSSSFLQSLRMLILCGRLEKMPQWVARLHGLVRIDLDWSRLRSEEDPLESLQHLPNLGEINFCGSYQGEGLCFKTGGFLMLKMMHLKRMEGLRWMRVEEGALPRLQKLFLQQLPLLEELPSGIQYLSHLQLLGLYEMSSQLREKLLENQKEESEDYTTTSVTRGVTFGHSVLEPSSTAGFV</sequence>
<organism evidence="11 12">
    <name type="scientific">Coffea arabica</name>
    <name type="common">Arabian coffee</name>
    <dbReference type="NCBI Taxonomy" id="13443"/>
    <lineage>
        <taxon>Eukaryota</taxon>
        <taxon>Viridiplantae</taxon>
        <taxon>Streptophyta</taxon>
        <taxon>Embryophyta</taxon>
        <taxon>Tracheophyta</taxon>
        <taxon>Spermatophyta</taxon>
        <taxon>Magnoliopsida</taxon>
        <taxon>eudicotyledons</taxon>
        <taxon>Gunneridae</taxon>
        <taxon>Pentapetalae</taxon>
        <taxon>asterids</taxon>
        <taxon>lamiids</taxon>
        <taxon>Gentianales</taxon>
        <taxon>Rubiaceae</taxon>
        <taxon>Ixoroideae</taxon>
        <taxon>Gardenieae complex</taxon>
        <taxon>Bertiereae - Coffeeae clade</taxon>
        <taxon>Coffeeae</taxon>
        <taxon>Coffea</taxon>
    </lineage>
</organism>
<dbReference type="Proteomes" id="UP001652660">
    <property type="component" value="Chromosome 8e"/>
</dbReference>